<dbReference type="Proteomes" id="UP000051931">
    <property type="component" value="Unassembled WGS sequence"/>
</dbReference>
<dbReference type="OrthoDB" id="9789668at2"/>
<dbReference type="PATRIC" id="fig|1122152.4.peg.702"/>
<dbReference type="PANTHER" id="PTHR46268:SF6">
    <property type="entry name" value="UNIVERSAL STRESS PROTEIN UP12"/>
    <property type="match status" value="1"/>
</dbReference>
<keyword evidence="5" id="KW-1185">Reference proteome</keyword>
<sequence>MLKQYRHIQVAIDGSKEADAAFQKAVAIAARNDADLEILHVIDTRSFQNVSSFDSAMVEQVSKEAETKLKEYHQRAIKAGAKKANYTVEFGSPKTIISHDFPKKKNIDLIILGATGLNAVERILLGSVTEYVSRTAKCDVLVIRNK</sequence>
<dbReference type="SUPFAM" id="SSF52402">
    <property type="entry name" value="Adenine nucleotide alpha hydrolases-like"/>
    <property type="match status" value="1"/>
</dbReference>
<dbReference type="Pfam" id="PF00582">
    <property type="entry name" value="Usp"/>
    <property type="match status" value="1"/>
</dbReference>
<gene>
    <name evidence="4" type="ORF">FC23_GL000690</name>
</gene>
<dbReference type="CDD" id="cd00293">
    <property type="entry name" value="USP-like"/>
    <property type="match status" value="1"/>
</dbReference>
<dbReference type="InterPro" id="IPR006016">
    <property type="entry name" value="UspA"/>
</dbReference>
<evidence type="ECO:0000313" key="5">
    <source>
        <dbReference type="Proteomes" id="UP000051931"/>
    </source>
</evidence>
<dbReference type="PIRSF" id="PIRSF006276">
    <property type="entry name" value="UspA"/>
    <property type="match status" value="1"/>
</dbReference>
<evidence type="ECO:0000313" key="4">
    <source>
        <dbReference type="EMBL" id="KRL63449.1"/>
    </source>
</evidence>
<dbReference type="InterPro" id="IPR006015">
    <property type="entry name" value="Universal_stress_UspA"/>
</dbReference>
<dbReference type="PRINTS" id="PR01438">
    <property type="entry name" value="UNVRSLSTRESS"/>
</dbReference>
<comment type="subcellular location">
    <subcellularLocation>
        <location evidence="2">Cytoplasm</location>
    </subcellularLocation>
</comment>
<keyword evidence="2" id="KW-0963">Cytoplasm</keyword>
<dbReference type="GO" id="GO:0005737">
    <property type="term" value="C:cytoplasm"/>
    <property type="evidence" value="ECO:0007669"/>
    <property type="project" value="UniProtKB-SubCell"/>
</dbReference>
<feature type="domain" description="UspA" evidence="3">
    <location>
        <begin position="5"/>
        <end position="144"/>
    </location>
</feature>
<evidence type="ECO:0000256" key="2">
    <source>
        <dbReference type="PIRNR" id="PIRNR006276"/>
    </source>
</evidence>
<dbReference type="eggNOG" id="COG0589">
    <property type="taxonomic scope" value="Bacteria"/>
</dbReference>
<dbReference type="RefSeq" id="WP_027825430.1">
    <property type="nucleotide sequence ID" value="NZ_AZFB01000003.1"/>
</dbReference>
<dbReference type="PANTHER" id="PTHR46268">
    <property type="entry name" value="STRESS RESPONSE PROTEIN NHAX"/>
    <property type="match status" value="1"/>
</dbReference>
<dbReference type="Gene3D" id="3.40.50.620">
    <property type="entry name" value="HUPs"/>
    <property type="match status" value="1"/>
</dbReference>
<name>A0A0R1S491_9LACO</name>
<comment type="caution">
    <text evidence="4">The sequence shown here is derived from an EMBL/GenBank/DDBJ whole genome shotgun (WGS) entry which is preliminary data.</text>
</comment>
<accession>A0A0R1S491</accession>
<dbReference type="InterPro" id="IPR014729">
    <property type="entry name" value="Rossmann-like_a/b/a_fold"/>
</dbReference>
<proteinExistence type="inferred from homology"/>
<evidence type="ECO:0000259" key="3">
    <source>
        <dbReference type="Pfam" id="PF00582"/>
    </source>
</evidence>
<evidence type="ECO:0000256" key="1">
    <source>
        <dbReference type="ARBA" id="ARBA00008791"/>
    </source>
</evidence>
<protein>
    <recommendedName>
        <fullName evidence="2">Universal stress protein</fullName>
    </recommendedName>
</protein>
<reference evidence="4 5" key="1">
    <citation type="journal article" date="2015" name="Genome Announc.">
        <title>Expanding the biotechnology potential of lactobacilli through comparative genomics of 213 strains and associated genera.</title>
        <authorList>
            <person name="Sun Z."/>
            <person name="Harris H.M."/>
            <person name="McCann A."/>
            <person name="Guo C."/>
            <person name="Argimon S."/>
            <person name="Zhang W."/>
            <person name="Yang X."/>
            <person name="Jeffery I.B."/>
            <person name="Cooney J.C."/>
            <person name="Kagawa T.F."/>
            <person name="Liu W."/>
            <person name="Song Y."/>
            <person name="Salvetti E."/>
            <person name="Wrobel A."/>
            <person name="Rasinkangas P."/>
            <person name="Parkhill J."/>
            <person name="Rea M.C."/>
            <person name="O'Sullivan O."/>
            <person name="Ritari J."/>
            <person name="Douillard F.P."/>
            <person name="Paul Ross R."/>
            <person name="Yang R."/>
            <person name="Briner A.E."/>
            <person name="Felis G.E."/>
            <person name="de Vos W.M."/>
            <person name="Barrangou R."/>
            <person name="Klaenhammer T.R."/>
            <person name="Caufield P.W."/>
            <person name="Cui Y."/>
            <person name="Zhang H."/>
            <person name="O'Toole P.W."/>
        </authorList>
    </citation>
    <scope>NUCLEOTIDE SEQUENCE [LARGE SCALE GENOMIC DNA]</scope>
    <source>
        <strain evidence="4 5">DSM 15354</strain>
    </source>
</reference>
<dbReference type="EMBL" id="AZFB01000003">
    <property type="protein sequence ID" value="KRL63449.1"/>
    <property type="molecule type" value="Genomic_DNA"/>
</dbReference>
<comment type="similarity">
    <text evidence="1 2">Belongs to the universal stress protein A family.</text>
</comment>
<dbReference type="AlphaFoldDB" id="A0A0R1S491"/>
<dbReference type="STRING" id="1122152.GCA_000425905_00125"/>
<organism evidence="4 5">
    <name type="scientific">Lactobacillus psittaci DSM 15354</name>
    <dbReference type="NCBI Taxonomy" id="1122152"/>
    <lineage>
        <taxon>Bacteria</taxon>
        <taxon>Bacillati</taxon>
        <taxon>Bacillota</taxon>
        <taxon>Bacilli</taxon>
        <taxon>Lactobacillales</taxon>
        <taxon>Lactobacillaceae</taxon>
        <taxon>Lactobacillus</taxon>
    </lineage>
</organism>